<feature type="transmembrane region" description="Helical" evidence="1">
    <location>
        <begin position="43"/>
        <end position="65"/>
    </location>
</feature>
<organism evidence="2 3">
    <name type="scientific">Asticcacaulis benevestitus DSM 16100 = ATCC BAA-896</name>
    <dbReference type="NCBI Taxonomy" id="1121022"/>
    <lineage>
        <taxon>Bacteria</taxon>
        <taxon>Pseudomonadati</taxon>
        <taxon>Pseudomonadota</taxon>
        <taxon>Alphaproteobacteria</taxon>
        <taxon>Caulobacterales</taxon>
        <taxon>Caulobacteraceae</taxon>
        <taxon>Asticcacaulis</taxon>
    </lineage>
</organism>
<name>V4Q114_9CAUL</name>
<dbReference type="EMBL" id="AWGB01000004">
    <property type="protein sequence ID" value="ESQ94321.1"/>
    <property type="molecule type" value="Genomic_DNA"/>
</dbReference>
<dbReference type="STRING" id="1121022.GCA_000376105_00404"/>
<evidence type="ECO:0000313" key="3">
    <source>
        <dbReference type="Proteomes" id="UP000017837"/>
    </source>
</evidence>
<sequence length="100" mass="11129">MDYILKRHVVLFSYVPIALVSAFYIYASTLYSSYGLGRRDYNFAITLANFILASLIIPWIGLVFFSFKKKPLYGIAALSGSLILGLIGSFAIAMTGWSQM</sequence>
<evidence type="ECO:0000313" key="2">
    <source>
        <dbReference type="EMBL" id="ESQ94321.1"/>
    </source>
</evidence>
<keyword evidence="1" id="KW-0812">Transmembrane</keyword>
<evidence type="ECO:0000256" key="1">
    <source>
        <dbReference type="SAM" id="Phobius"/>
    </source>
</evidence>
<keyword evidence="1" id="KW-1133">Transmembrane helix</keyword>
<reference evidence="2 3" key="1">
    <citation type="journal article" date="2014" name="Nature">
        <title>Sequential evolution of bacterial morphology by co-option of a developmental regulator.</title>
        <authorList>
            <person name="Jiang C."/>
            <person name="Brown P.J."/>
            <person name="Ducret A."/>
            <person name="Brun Y.V."/>
        </authorList>
    </citation>
    <scope>NUCLEOTIDE SEQUENCE [LARGE SCALE GENOMIC DNA]</scope>
    <source>
        <strain evidence="2 3">DSM 16100</strain>
    </source>
</reference>
<dbReference type="AlphaFoldDB" id="V4Q114"/>
<feature type="transmembrane region" description="Helical" evidence="1">
    <location>
        <begin position="72"/>
        <end position="97"/>
    </location>
</feature>
<gene>
    <name evidence="2" type="ORF">ABENE_02110</name>
</gene>
<accession>V4Q114</accession>
<dbReference type="Proteomes" id="UP000017837">
    <property type="component" value="Unassembled WGS sequence"/>
</dbReference>
<keyword evidence="1" id="KW-0472">Membrane</keyword>
<keyword evidence="3" id="KW-1185">Reference proteome</keyword>
<dbReference type="PATRIC" id="fig|1121022.4.peg.415"/>
<proteinExistence type="predicted"/>
<protein>
    <submittedName>
        <fullName evidence="2">Uncharacterized protein</fullName>
    </submittedName>
</protein>
<dbReference type="RefSeq" id="WP_018080084.1">
    <property type="nucleotide sequence ID" value="NZ_AQWM01000001.1"/>
</dbReference>
<comment type="caution">
    <text evidence="2">The sequence shown here is derived from an EMBL/GenBank/DDBJ whole genome shotgun (WGS) entry which is preliminary data.</text>
</comment>
<feature type="transmembrane region" description="Helical" evidence="1">
    <location>
        <begin position="9"/>
        <end position="31"/>
    </location>
</feature>